<gene>
    <name evidence="2" type="primary">yaaA</name>
    <name evidence="2" type="ORF">FEF65_01065</name>
</gene>
<evidence type="ECO:0000313" key="2">
    <source>
        <dbReference type="EMBL" id="TLS69109.1"/>
    </source>
</evidence>
<dbReference type="InterPro" id="IPR005583">
    <property type="entry name" value="YaaA"/>
</dbReference>
<dbReference type="GO" id="GO:0033194">
    <property type="term" value="P:response to hydroperoxide"/>
    <property type="evidence" value="ECO:0007669"/>
    <property type="project" value="TreeGrafter"/>
</dbReference>
<comment type="caution">
    <text evidence="2">The sequence shown here is derived from an EMBL/GenBank/DDBJ whole genome shotgun (WGS) entry which is preliminary data.</text>
</comment>
<dbReference type="Proteomes" id="UP000306585">
    <property type="component" value="Unassembled WGS sequence"/>
</dbReference>
<keyword evidence="3" id="KW-1185">Reference proteome</keyword>
<dbReference type="Pfam" id="PF03883">
    <property type="entry name" value="H2O2_YaaD"/>
    <property type="match status" value="1"/>
</dbReference>
<comment type="similarity">
    <text evidence="1">Belongs to the UPF0246 family.</text>
</comment>
<protein>
    <recommendedName>
        <fullName evidence="1">UPF0246 protein FEF65_01065</fullName>
    </recommendedName>
</protein>
<dbReference type="PANTHER" id="PTHR30283">
    <property type="entry name" value="PEROXIDE STRESS RESPONSE PROTEIN YAAA"/>
    <property type="match status" value="1"/>
</dbReference>
<proteinExistence type="inferred from homology"/>
<dbReference type="AlphaFoldDB" id="A0A5R9GWL2"/>
<dbReference type="NCBIfam" id="NF002541">
    <property type="entry name" value="PRK02101.1-1"/>
    <property type="match status" value="1"/>
</dbReference>
<reference evidence="2 3" key="1">
    <citation type="journal article" date="2019" name="Appl. Environ. Microbiol.">
        <title>Environmental Evidence and Genomic Insight of Iron-oxidizing Bacteria Preference Towards More Corrosion Resistant Stainless Steel at Higher Salinities.</title>
        <authorList>
            <person name="Garrison C.E."/>
            <person name="Price K.A."/>
            <person name="Field E.K."/>
        </authorList>
    </citation>
    <scope>NUCLEOTIDE SEQUENCE [LARGE SCALE GENOMIC DNA]</scope>
    <source>
        <strain evidence="2 3">P3</strain>
    </source>
</reference>
<evidence type="ECO:0000313" key="3">
    <source>
        <dbReference type="Proteomes" id="UP000306585"/>
    </source>
</evidence>
<dbReference type="HAMAP" id="MF_00652">
    <property type="entry name" value="UPF0246"/>
    <property type="match status" value="1"/>
</dbReference>
<dbReference type="EMBL" id="VBRY01000001">
    <property type="protein sequence ID" value="TLS69109.1"/>
    <property type="molecule type" value="Genomic_DNA"/>
</dbReference>
<sequence length="255" mass="29284">MLILISPAKKLDTATAATTAFATMPELLPHASTLITIARQLDSFALSELMKLSMPLASLNMQRFQQWHTPFTTDNAREAIFSFRGDVYQGMDADSFSREELEFAQQHLRILSGLYGVLRPLDLIQPYRLEMGTRLANHRGSDLYSFWKGIISDTLNRALDMQAERVLINLASEEYFRTVQPKAIQGRIVTPVFRENRNGTYKIISFNAKKARGLMSRFIIQNRLNQPEEIKTFDLADYRFSETMSTEDNWVFIRG</sequence>
<name>A0A5R9GWL2_9PROT</name>
<accession>A0A5R9GWL2</accession>
<dbReference type="GO" id="GO:0005829">
    <property type="term" value="C:cytosol"/>
    <property type="evidence" value="ECO:0007669"/>
    <property type="project" value="TreeGrafter"/>
</dbReference>
<dbReference type="PANTHER" id="PTHR30283:SF4">
    <property type="entry name" value="PEROXIDE STRESS RESISTANCE PROTEIN YAAA"/>
    <property type="match status" value="1"/>
</dbReference>
<evidence type="ECO:0000256" key="1">
    <source>
        <dbReference type="HAMAP-Rule" id="MF_00652"/>
    </source>
</evidence>
<organism evidence="2 3">
    <name type="scientific">Mariprofundus erugo</name>
    <dbReference type="NCBI Taxonomy" id="2528639"/>
    <lineage>
        <taxon>Bacteria</taxon>
        <taxon>Pseudomonadati</taxon>
        <taxon>Pseudomonadota</taxon>
        <taxon>Candidatius Mariprofundia</taxon>
        <taxon>Mariprofundales</taxon>
        <taxon>Mariprofundaceae</taxon>
        <taxon>Mariprofundus</taxon>
    </lineage>
</organism>
<dbReference type="RefSeq" id="WP_138237923.1">
    <property type="nucleotide sequence ID" value="NZ_VBRY01000001.1"/>
</dbReference>
<dbReference type="NCBIfam" id="NF002542">
    <property type="entry name" value="PRK02101.1-3"/>
    <property type="match status" value="1"/>
</dbReference>